<name>A0A939KQQ8_9PROT</name>
<protein>
    <submittedName>
        <fullName evidence="10">ABC transporter substrate-binding protein</fullName>
    </submittedName>
</protein>
<comment type="subcellular location">
    <subcellularLocation>
        <location evidence="1">Cell membrane</location>
        <topology evidence="1">Multi-pass membrane protein</topology>
    </subcellularLocation>
</comment>
<feature type="transmembrane region" description="Helical" evidence="8">
    <location>
        <begin position="678"/>
        <end position="695"/>
    </location>
</feature>
<reference evidence="10" key="1">
    <citation type="submission" date="2021-03" db="EMBL/GenBank/DDBJ databases">
        <title>The complete genome sequence of Acetobacter sp. TBRC 12339.</title>
        <authorList>
            <person name="Charoenyingcharoen P."/>
            <person name="Yukphan P."/>
        </authorList>
    </citation>
    <scope>NUCLEOTIDE SEQUENCE</scope>
    <source>
        <strain evidence="10">TBRC 12339</strain>
    </source>
</reference>
<feature type="transmembrane region" description="Helical" evidence="8">
    <location>
        <begin position="799"/>
        <end position="817"/>
    </location>
</feature>
<accession>A0A939KQQ8</accession>
<evidence type="ECO:0000256" key="1">
    <source>
        <dbReference type="ARBA" id="ARBA00004651"/>
    </source>
</evidence>
<dbReference type="PANTHER" id="PTHR30482:SF10">
    <property type="entry name" value="HIGH-AFFINITY BRANCHED-CHAIN AMINO ACID TRANSPORT PROTEIN BRAE"/>
    <property type="match status" value="1"/>
</dbReference>
<dbReference type="Gene3D" id="3.40.50.2300">
    <property type="match status" value="2"/>
</dbReference>
<keyword evidence="6 8" id="KW-1133">Transmembrane helix</keyword>
<dbReference type="CDD" id="cd06582">
    <property type="entry name" value="TM_PBP1_LivH_like"/>
    <property type="match status" value="1"/>
</dbReference>
<dbReference type="InterPro" id="IPR043428">
    <property type="entry name" value="LivM-like"/>
</dbReference>
<feature type="transmembrane region" description="Helical" evidence="8">
    <location>
        <begin position="641"/>
        <end position="666"/>
    </location>
</feature>
<dbReference type="GO" id="GO:0005886">
    <property type="term" value="C:plasma membrane"/>
    <property type="evidence" value="ECO:0007669"/>
    <property type="project" value="UniProtKB-SubCell"/>
</dbReference>
<keyword evidence="11" id="KW-1185">Reference proteome</keyword>
<evidence type="ECO:0000256" key="5">
    <source>
        <dbReference type="ARBA" id="ARBA00022729"/>
    </source>
</evidence>
<dbReference type="Proteomes" id="UP000664073">
    <property type="component" value="Unassembled WGS sequence"/>
</dbReference>
<dbReference type="SUPFAM" id="SSF53822">
    <property type="entry name" value="Periplasmic binding protein-like I"/>
    <property type="match status" value="1"/>
</dbReference>
<keyword evidence="4 8" id="KW-0812">Transmembrane</keyword>
<feature type="transmembrane region" description="Helical" evidence="8">
    <location>
        <begin position="1038"/>
        <end position="1064"/>
    </location>
</feature>
<feature type="transmembrane region" description="Helical" evidence="8">
    <location>
        <begin position="989"/>
        <end position="1008"/>
    </location>
</feature>
<feature type="transmembrane region" description="Helical" evidence="8">
    <location>
        <begin position="747"/>
        <end position="768"/>
    </location>
</feature>
<evidence type="ECO:0000313" key="11">
    <source>
        <dbReference type="Proteomes" id="UP000664073"/>
    </source>
</evidence>
<dbReference type="EMBL" id="JAFVMH010000005">
    <property type="protein sequence ID" value="MBO1325692.1"/>
    <property type="molecule type" value="Genomic_DNA"/>
</dbReference>
<keyword evidence="5" id="KW-0732">Signal</keyword>
<feature type="transmembrane region" description="Helical" evidence="8">
    <location>
        <begin position="829"/>
        <end position="850"/>
    </location>
</feature>
<evidence type="ECO:0000256" key="2">
    <source>
        <dbReference type="ARBA" id="ARBA00010062"/>
    </source>
</evidence>
<comment type="caution">
    <text evidence="10">The sequence shown here is derived from an EMBL/GenBank/DDBJ whole genome shotgun (WGS) entry which is preliminary data.</text>
</comment>
<feature type="transmembrane region" description="Helical" evidence="8">
    <location>
        <begin position="443"/>
        <end position="461"/>
    </location>
</feature>
<proteinExistence type="inferred from homology"/>
<dbReference type="RefSeq" id="WP_207846341.1">
    <property type="nucleotide sequence ID" value="NZ_JAFVMH010000005.1"/>
</dbReference>
<feature type="transmembrane region" description="Helical" evidence="8">
    <location>
        <begin position="958"/>
        <end position="977"/>
    </location>
</feature>
<evidence type="ECO:0000256" key="7">
    <source>
        <dbReference type="ARBA" id="ARBA00023136"/>
    </source>
</evidence>
<feature type="transmembrane region" description="Helical" evidence="8">
    <location>
        <begin position="774"/>
        <end position="794"/>
    </location>
</feature>
<sequence>MSIFTKTTEGIGIVLLWIALVLAPVRAVAKDTITIGFTAALSGDSAAFGLNIRKGLELAVEDLNRRGDHTYRLVSMDDRGEAREGALIAQRFCSDPTVDVVMGYSSASIALAAAPILDGCKLPVIASAATSPALSNISPYFHRNVLTDTVQGGMMGQYAARTLGLSRIYVLNQQDDYGIGVARAFSDGAQKAGAQVLGTESYLVGTRDFRTMLTRVRMARPDAIFIGGYYTEAAGIARQARALGIQARFLSTDGALNTELMKLGHGAVEGMVLYGMFDPSAAAPETAQFVRAYRAAHGEDPGAWSALGYDAGKTLEAAVRLAAQNGQVTRESLNAAFAQVKAVPGATGPTTFQPSGDRDGVLHFFAVDHGRFVSLAGGVAPLAQPQGAYPAKQGAGPVGDTIAYFGQLLANAVVLGAIYALTAVAFTLVYGVVRLVNFAFGELFMLGAFVTVSLMLSRIQLVGFTLPMPALPFLLAALLAVPVTAALGVAVERIAYRPLRRAPRLAPLITSIAVSILLQSLAQTVWGAEELRFPDFALSSLPPLVLFGTIYFSVMDLVVIGAAVAAMLMLALFISRSRLGRAMRATAEDQTAAQLVGIPVDRVIAAAFAIGSGFAALSGLLYAQTYGFAHFSMGFAPGLKALIAAVLGGIGSLPGAALGGLVLAVAETIAGGVLPDGAAWKDAVGFVLLVLLLLFRPQGLLGRREMNTAGRGSLLDGTGVAFGPVARRIFARVDAGMARIGHNPRGLALGALAVAVLLGLGLSSDYWLTCLTMIVLYGTLASGLNLIVGFAGLLDLGFVAFWAVGSYFTAILFVSVLEHAMGAAPRQIWWLFYLDLPLGGLLAAGLAVLLGTPTLRLRGDYLAIMTLGFGELVRIVATNWIGLTNGPMGIRGIPAPALFGMPLASARAQFLAALVLAIMVVFVLTRLVRSYIGRAWVAIREDEDAAAGMGIPVARYKLYAYATSGFIGGITGVFYAHTQHYISPLNFDLFENILLLMLIVLGGIGTFAGPFVGSVIWFLFLQFSLGIPFVQNHPETRFALLGVVLILLVLFRPQGLAAGLRVALILPGLGRERPASAAPLATPATAASTETGA</sequence>
<dbReference type="Pfam" id="PF13458">
    <property type="entry name" value="Peripla_BP_6"/>
    <property type="match status" value="1"/>
</dbReference>
<gene>
    <name evidence="10" type="ORF">J2D77_11055</name>
</gene>
<evidence type="ECO:0000256" key="6">
    <source>
        <dbReference type="ARBA" id="ARBA00022989"/>
    </source>
</evidence>
<feature type="transmembrane region" description="Helical" evidence="8">
    <location>
        <begin position="546"/>
        <end position="574"/>
    </location>
</feature>
<evidence type="ECO:0000256" key="8">
    <source>
        <dbReference type="SAM" id="Phobius"/>
    </source>
</evidence>
<feature type="transmembrane region" description="Helical" evidence="8">
    <location>
        <begin position="508"/>
        <end position="526"/>
    </location>
</feature>
<feature type="transmembrane region" description="Helical" evidence="8">
    <location>
        <begin position="903"/>
        <end position="924"/>
    </location>
</feature>
<dbReference type="AlphaFoldDB" id="A0A939KQQ8"/>
<dbReference type="PANTHER" id="PTHR30482">
    <property type="entry name" value="HIGH-AFFINITY BRANCHED-CHAIN AMINO ACID TRANSPORT SYSTEM PERMEASE"/>
    <property type="match status" value="1"/>
</dbReference>
<keyword evidence="3" id="KW-1003">Cell membrane</keyword>
<organism evidence="10 11">
    <name type="scientific">Acetobacter garciniae</name>
    <dbReference type="NCBI Taxonomy" id="2817435"/>
    <lineage>
        <taxon>Bacteria</taxon>
        <taxon>Pseudomonadati</taxon>
        <taxon>Pseudomonadota</taxon>
        <taxon>Alphaproteobacteria</taxon>
        <taxon>Acetobacterales</taxon>
        <taxon>Acetobacteraceae</taxon>
        <taxon>Acetobacter</taxon>
    </lineage>
</organism>
<evidence type="ECO:0000313" key="10">
    <source>
        <dbReference type="EMBL" id="MBO1325692.1"/>
    </source>
</evidence>
<evidence type="ECO:0000259" key="9">
    <source>
        <dbReference type="Pfam" id="PF13458"/>
    </source>
</evidence>
<dbReference type="Pfam" id="PF02653">
    <property type="entry name" value="BPD_transp_2"/>
    <property type="match status" value="2"/>
</dbReference>
<comment type="similarity">
    <text evidence="2">Belongs to the leucine-binding protein family.</text>
</comment>
<dbReference type="InterPro" id="IPR028081">
    <property type="entry name" value="Leu-bd"/>
</dbReference>
<dbReference type="CDD" id="cd06581">
    <property type="entry name" value="TM_PBP1_LivM_like"/>
    <property type="match status" value="1"/>
</dbReference>
<feature type="domain" description="Leucine-binding protein" evidence="9">
    <location>
        <begin position="32"/>
        <end position="354"/>
    </location>
</feature>
<dbReference type="GO" id="GO:0015658">
    <property type="term" value="F:branched-chain amino acid transmembrane transporter activity"/>
    <property type="evidence" value="ECO:0007669"/>
    <property type="project" value="InterPro"/>
</dbReference>
<evidence type="ECO:0000256" key="4">
    <source>
        <dbReference type="ARBA" id="ARBA00022692"/>
    </source>
</evidence>
<feature type="transmembrane region" description="Helical" evidence="8">
    <location>
        <begin position="473"/>
        <end position="496"/>
    </location>
</feature>
<dbReference type="InterPro" id="IPR028082">
    <property type="entry name" value="Peripla_BP_I"/>
</dbReference>
<dbReference type="InterPro" id="IPR001851">
    <property type="entry name" value="ABC_transp_permease"/>
</dbReference>
<evidence type="ECO:0000256" key="3">
    <source>
        <dbReference type="ARBA" id="ARBA00022475"/>
    </source>
</evidence>
<keyword evidence="7 8" id="KW-0472">Membrane</keyword>
<feature type="transmembrane region" description="Helical" evidence="8">
    <location>
        <begin position="408"/>
        <end position="431"/>
    </location>
</feature>